<dbReference type="EMBL" id="HACG01022866">
    <property type="protein sequence ID" value="CEK69731.1"/>
    <property type="molecule type" value="Transcribed_RNA"/>
</dbReference>
<reference evidence="2" key="1">
    <citation type="submission" date="2014-12" db="EMBL/GenBank/DDBJ databases">
        <title>Insight into the proteome of Arion vulgaris.</title>
        <authorList>
            <person name="Aradska J."/>
            <person name="Bulat T."/>
            <person name="Smidak R."/>
            <person name="Sarate P."/>
            <person name="Gangsoo J."/>
            <person name="Sialana F."/>
            <person name="Bilban M."/>
            <person name="Lubec G."/>
        </authorList>
    </citation>
    <scope>NUCLEOTIDE SEQUENCE</scope>
    <source>
        <tissue evidence="2">Skin</tissue>
    </source>
</reference>
<keyword evidence="1" id="KW-0472">Membrane</keyword>
<sequence length="54" mass="6442">MATTVTTLEIFNTWALYVDFSQLLIYIFTLCVCKGEIARDKIYYLFQDIYVVQY</sequence>
<organism evidence="2">
    <name type="scientific">Arion vulgaris</name>
    <dbReference type="NCBI Taxonomy" id="1028688"/>
    <lineage>
        <taxon>Eukaryota</taxon>
        <taxon>Metazoa</taxon>
        <taxon>Spiralia</taxon>
        <taxon>Lophotrochozoa</taxon>
        <taxon>Mollusca</taxon>
        <taxon>Gastropoda</taxon>
        <taxon>Heterobranchia</taxon>
        <taxon>Euthyneura</taxon>
        <taxon>Panpulmonata</taxon>
        <taxon>Eupulmonata</taxon>
        <taxon>Stylommatophora</taxon>
        <taxon>Helicina</taxon>
        <taxon>Arionoidea</taxon>
        <taxon>Arionidae</taxon>
        <taxon>Arion</taxon>
    </lineage>
</organism>
<dbReference type="AlphaFoldDB" id="A0A0B6ZPE9"/>
<protein>
    <submittedName>
        <fullName evidence="2">Uncharacterized protein</fullName>
    </submittedName>
</protein>
<keyword evidence="1" id="KW-1133">Transmembrane helix</keyword>
<name>A0A0B6ZPE9_9EUPU</name>
<evidence type="ECO:0000256" key="1">
    <source>
        <dbReference type="SAM" id="Phobius"/>
    </source>
</evidence>
<evidence type="ECO:0000313" key="2">
    <source>
        <dbReference type="EMBL" id="CEK69731.1"/>
    </source>
</evidence>
<accession>A0A0B6ZPE9</accession>
<keyword evidence="1" id="KW-0812">Transmembrane</keyword>
<proteinExistence type="predicted"/>
<gene>
    <name evidence="2" type="primary">ORF71363</name>
</gene>
<feature type="transmembrane region" description="Helical" evidence="1">
    <location>
        <begin position="14"/>
        <end position="33"/>
    </location>
</feature>